<name>A0A2A6BRF2_PRIPA</name>
<dbReference type="EnsemblMetazoa" id="PPA45822.1">
    <property type="protein sequence ID" value="PPA45822.1"/>
    <property type="gene ID" value="WBGene00284191"/>
</dbReference>
<evidence type="ECO:0000313" key="2">
    <source>
        <dbReference type="Proteomes" id="UP000005239"/>
    </source>
</evidence>
<accession>A0A8R1Z7T8</accession>
<accession>A0A2A6BRF2</accession>
<proteinExistence type="predicted"/>
<reference evidence="2" key="1">
    <citation type="journal article" date="2008" name="Nat. Genet.">
        <title>The Pristionchus pacificus genome provides a unique perspective on nematode lifestyle and parasitism.</title>
        <authorList>
            <person name="Dieterich C."/>
            <person name="Clifton S.W."/>
            <person name="Schuster L.N."/>
            <person name="Chinwalla A."/>
            <person name="Delehaunty K."/>
            <person name="Dinkelacker I."/>
            <person name="Fulton L."/>
            <person name="Fulton R."/>
            <person name="Godfrey J."/>
            <person name="Minx P."/>
            <person name="Mitreva M."/>
            <person name="Roeseler W."/>
            <person name="Tian H."/>
            <person name="Witte H."/>
            <person name="Yang S.P."/>
            <person name="Wilson R.K."/>
            <person name="Sommer R.J."/>
        </authorList>
    </citation>
    <scope>NUCLEOTIDE SEQUENCE [LARGE SCALE GENOMIC DNA]</scope>
    <source>
        <strain evidence="2">PS312</strain>
    </source>
</reference>
<dbReference type="AlphaFoldDB" id="A0A2A6BRF2"/>
<keyword evidence="2" id="KW-1185">Reference proteome</keyword>
<dbReference type="Proteomes" id="UP000005239">
    <property type="component" value="Unassembled WGS sequence"/>
</dbReference>
<reference evidence="1" key="2">
    <citation type="submission" date="2022-06" db="UniProtKB">
        <authorList>
            <consortium name="EnsemblMetazoa"/>
        </authorList>
    </citation>
    <scope>IDENTIFICATION</scope>
    <source>
        <strain evidence="1">PS312</strain>
    </source>
</reference>
<sequence>MDNNNGREGILCEKSLGHKSKKRQNVEPGGSPLHIPSPYLLCSNVLRVPARAPPLTSIESMQFLRSAQLGLARLDLLLPLQDVLGEGRRATQDRIGRLAQVLVQTERVLECSLHEWFIMNKAHQLPIYASFTTHKQGTKRNPALLGRTRSPPSLLCPRAQSLKLALQFGLPLLESVGVRPTSGHQLAALARELLQPLPAEE</sequence>
<organism evidence="1 2">
    <name type="scientific">Pristionchus pacificus</name>
    <name type="common">Parasitic nematode worm</name>
    <dbReference type="NCBI Taxonomy" id="54126"/>
    <lineage>
        <taxon>Eukaryota</taxon>
        <taxon>Metazoa</taxon>
        <taxon>Ecdysozoa</taxon>
        <taxon>Nematoda</taxon>
        <taxon>Chromadorea</taxon>
        <taxon>Rhabditida</taxon>
        <taxon>Rhabditina</taxon>
        <taxon>Diplogasteromorpha</taxon>
        <taxon>Diplogasteroidea</taxon>
        <taxon>Neodiplogasteridae</taxon>
        <taxon>Pristionchus</taxon>
    </lineage>
</organism>
<protein>
    <submittedName>
        <fullName evidence="1">Uncharacterized protein</fullName>
    </submittedName>
</protein>
<gene>
    <name evidence="1" type="primary">WBGene00284191</name>
</gene>
<evidence type="ECO:0000313" key="1">
    <source>
        <dbReference type="EnsemblMetazoa" id="PPA45822.1"/>
    </source>
</evidence>